<comment type="caution">
    <text evidence="1">The sequence shown here is derived from an EMBL/GenBank/DDBJ whole genome shotgun (WGS) entry which is preliminary data.</text>
</comment>
<protein>
    <submittedName>
        <fullName evidence="1">Uncharacterized protein</fullName>
    </submittedName>
</protein>
<evidence type="ECO:0000313" key="2">
    <source>
        <dbReference type="Proteomes" id="UP001500016"/>
    </source>
</evidence>
<name>A0ABN2X584_9ACTN</name>
<proteinExistence type="predicted"/>
<accession>A0ABN2X584</accession>
<sequence>MTDHIRCALAWLRALLRPTPVPVARRRPAHAQAPRIPHQRTLPAHRAQHSAPFVDGDASPLVRPYLTVHEQQERRTALALALDGIDVGPWIIHGVPIGAAA</sequence>
<keyword evidence="2" id="KW-1185">Reference proteome</keyword>
<dbReference type="Proteomes" id="UP001500016">
    <property type="component" value="Unassembled WGS sequence"/>
</dbReference>
<evidence type="ECO:0000313" key="1">
    <source>
        <dbReference type="EMBL" id="GAA2105328.1"/>
    </source>
</evidence>
<reference evidence="1 2" key="1">
    <citation type="journal article" date="2019" name="Int. J. Syst. Evol. Microbiol.">
        <title>The Global Catalogue of Microorganisms (GCM) 10K type strain sequencing project: providing services to taxonomists for standard genome sequencing and annotation.</title>
        <authorList>
            <consortium name="The Broad Institute Genomics Platform"/>
            <consortium name="The Broad Institute Genome Sequencing Center for Infectious Disease"/>
            <person name="Wu L."/>
            <person name="Ma J."/>
        </authorList>
    </citation>
    <scope>NUCLEOTIDE SEQUENCE [LARGE SCALE GENOMIC DNA]</scope>
    <source>
        <strain evidence="1 2">JCM 15478</strain>
    </source>
</reference>
<organism evidence="1 2">
    <name type="scientific">Streptomyces albiaxialis</name>
    <dbReference type="NCBI Taxonomy" id="329523"/>
    <lineage>
        <taxon>Bacteria</taxon>
        <taxon>Bacillati</taxon>
        <taxon>Actinomycetota</taxon>
        <taxon>Actinomycetes</taxon>
        <taxon>Kitasatosporales</taxon>
        <taxon>Streptomycetaceae</taxon>
        <taxon>Streptomyces</taxon>
    </lineage>
</organism>
<dbReference type="EMBL" id="BAAAPE010000032">
    <property type="protein sequence ID" value="GAA2105328.1"/>
    <property type="molecule type" value="Genomic_DNA"/>
</dbReference>
<gene>
    <name evidence="1" type="ORF">GCM10009801_81640</name>
</gene>